<dbReference type="AlphaFoldDB" id="A0A8J5GRM1"/>
<evidence type="ECO:0000256" key="2">
    <source>
        <dbReference type="PROSITE-ProRule" id="PRU00708"/>
    </source>
</evidence>
<keyword evidence="1" id="KW-0677">Repeat</keyword>
<comment type="caution">
    <text evidence="3">The sequence shown here is derived from an EMBL/GenBank/DDBJ whole genome shotgun (WGS) entry which is preliminary data.</text>
</comment>
<dbReference type="InterPro" id="IPR002885">
    <property type="entry name" value="PPR_rpt"/>
</dbReference>
<gene>
    <name evidence="3" type="ORF">ZIOFF_028167</name>
</gene>
<dbReference type="Gene3D" id="1.25.40.10">
    <property type="entry name" value="Tetratricopeptide repeat domain"/>
    <property type="match status" value="1"/>
</dbReference>
<proteinExistence type="predicted"/>
<name>A0A8J5GRM1_ZINOF</name>
<dbReference type="PROSITE" id="PS51375">
    <property type="entry name" value="PPR"/>
    <property type="match status" value="1"/>
</dbReference>
<dbReference type="InterPro" id="IPR011990">
    <property type="entry name" value="TPR-like_helical_dom_sf"/>
</dbReference>
<organism evidence="3 4">
    <name type="scientific">Zingiber officinale</name>
    <name type="common">Ginger</name>
    <name type="synonym">Amomum zingiber</name>
    <dbReference type="NCBI Taxonomy" id="94328"/>
    <lineage>
        <taxon>Eukaryota</taxon>
        <taxon>Viridiplantae</taxon>
        <taxon>Streptophyta</taxon>
        <taxon>Embryophyta</taxon>
        <taxon>Tracheophyta</taxon>
        <taxon>Spermatophyta</taxon>
        <taxon>Magnoliopsida</taxon>
        <taxon>Liliopsida</taxon>
        <taxon>Zingiberales</taxon>
        <taxon>Zingiberaceae</taxon>
        <taxon>Zingiber</taxon>
    </lineage>
</organism>
<reference evidence="3 4" key="1">
    <citation type="submission" date="2020-08" db="EMBL/GenBank/DDBJ databases">
        <title>Plant Genome Project.</title>
        <authorList>
            <person name="Zhang R.-G."/>
        </authorList>
    </citation>
    <scope>NUCLEOTIDE SEQUENCE [LARGE SCALE GENOMIC DNA]</scope>
    <source>
        <tissue evidence="3">Rhizome</tissue>
    </source>
</reference>
<evidence type="ECO:0000256" key="1">
    <source>
        <dbReference type="ARBA" id="ARBA00022737"/>
    </source>
</evidence>
<protein>
    <recommendedName>
        <fullName evidence="5">Pentatricopeptide repeat-containing protein</fullName>
    </recommendedName>
</protein>
<sequence length="126" mass="14329">MTFCEIPTDADSYVLLVESFLKKNEPADARTALDSMKEQGHLPSPTFFCSVSLIEKGMKENMDLVYKILEALLMRDHIEEALGGINLMTMNDCIPDIYHLLVVLCDNDNITEAQKLADFTLEERQR</sequence>
<dbReference type="Proteomes" id="UP000734854">
    <property type="component" value="Unassembled WGS sequence"/>
</dbReference>
<evidence type="ECO:0000313" key="3">
    <source>
        <dbReference type="EMBL" id="KAG6510158.1"/>
    </source>
</evidence>
<feature type="repeat" description="PPR" evidence="2">
    <location>
        <begin position="9"/>
        <end position="43"/>
    </location>
</feature>
<dbReference type="EMBL" id="JACMSC010000008">
    <property type="protein sequence ID" value="KAG6510158.1"/>
    <property type="molecule type" value="Genomic_DNA"/>
</dbReference>
<evidence type="ECO:0000313" key="4">
    <source>
        <dbReference type="Proteomes" id="UP000734854"/>
    </source>
</evidence>
<evidence type="ECO:0008006" key="5">
    <source>
        <dbReference type="Google" id="ProtNLM"/>
    </source>
</evidence>
<accession>A0A8J5GRM1</accession>
<dbReference type="NCBIfam" id="TIGR00756">
    <property type="entry name" value="PPR"/>
    <property type="match status" value="1"/>
</dbReference>
<keyword evidence="4" id="KW-1185">Reference proteome</keyword>